<dbReference type="AlphaFoldDB" id="A0A5C8Z771"/>
<dbReference type="InterPro" id="IPR011009">
    <property type="entry name" value="Kinase-like_dom_sf"/>
</dbReference>
<evidence type="ECO:0000259" key="1">
    <source>
        <dbReference type="Pfam" id="PF01636"/>
    </source>
</evidence>
<dbReference type="InterPro" id="IPR002575">
    <property type="entry name" value="Aminoglycoside_PTrfase"/>
</dbReference>
<name>A0A5C8Z771_9GAMM</name>
<dbReference type="CDD" id="cd05151">
    <property type="entry name" value="ChoK-like"/>
    <property type="match status" value="1"/>
</dbReference>
<comment type="caution">
    <text evidence="2">The sequence shown here is derived from an EMBL/GenBank/DDBJ whole genome shotgun (WGS) entry which is preliminary data.</text>
</comment>
<dbReference type="SUPFAM" id="SSF56112">
    <property type="entry name" value="Protein kinase-like (PK-like)"/>
    <property type="match status" value="1"/>
</dbReference>
<dbReference type="Proteomes" id="UP000321764">
    <property type="component" value="Unassembled WGS sequence"/>
</dbReference>
<gene>
    <name evidence="2" type="ORF">FME95_00005</name>
</gene>
<proteinExistence type="predicted"/>
<sequence length="263" mass="31133">MTLRKHLESIACFTGVNLKIHRISHSLTNSVYRLDSELKSWALRINNPYSAALGINRQKECDILMAIQNYSWSPNIVYIDNDLCLSKWIQGDRFNLEKDQNLERLIQLVKELHTVPCSQIQQHAAMDIRQEIRHLQAPSFYANQDWRQLLEQQFERYRLPANPVLCHFDLHPDNIIETEQSLNLLDWEYAALGDPLIDLAFISQGFSLDEPQWQQLIATFKPDEDELDLARCLAKITELLWHEQRFPEQSQLDNYQHWYDTWK</sequence>
<dbReference type="Gene3D" id="3.90.1200.10">
    <property type="match status" value="1"/>
</dbReference>
<dbReference type="RefSeq" id="WP_147711775.1">
    <property type="nucleotide sequence ID" value="NZ_VKAD01000001.1"/>
</dbReference>
<dbReference type="EMBL" id="VKAD01000001">
    <property type="protein sequence ID" value="TXR53001.1"/>
    <property type="molecule type" value="Genomic_DNA"/>
</dbReference>
<keyword evidence="3" id="KW-1185">Reference proteome</keyword>
<dbReference type="PANTHER" id="PTHR40086:SF1">
    <property type="entry name" value="CELL CYCLE REGULATOR CCRZ"/>
    <property type="match status" value="1"/>
</dbReference>
<dbReference type="GO" id="GO:0016740">
    <property type="term" value="F:transferase activity"/>
    <property type="evidence" value="ECO:0007669"/>
    <property type="project" value="UniProtKB-KW"/>
</dbReference>
<evidence type="ECO:0000313" key="2">
    <source>
        <dbReference type="EMBL" id="TXR53001.1"/>
    </source>
</evidence>
<feature type="domain" description="Aminoglycoside phosphotransferase" evidence="1">
    <location>
        <begin position="20"/>
        <end position="216"/>
    </location>
</feature>
<organism evidence="2 3">
    <name type="scientific">Reinekea thalattae</name>
    <dbReference type="NCBI Taxonomy" id="2593301"/>
    <lineage>
        <taxon>Bacteria</taxon>
        <taxon>Pseudomonadati</taxon>
        <taxon>Pseudomonadota</taxon>
        <taxon>Gammaproteobacteria</taxon>
        <taxon>Oceanospirillales</taxon>
        <taxon>Saccharospirillaceae</taxon>
        <taxon>Reinekea</taxon>
    </lineage>
</organism>
<evidence type="ECO:0000313" key="3">
    <source>
        <dbReference type="Proteomes" id="UP000321764"/>
    </source>
</evidence>
<reference evidence="2 3" key="1">
    <citation type="submission" date="2019-07" db="EMBL/GenBank/DDBJ databases">
        <title>Reinekea sp. strain SSH23 genome sequencing and assembly.</title>
        <authorList>
            <person name="Kim I."/>
        </authorList>
    </citation>
    <scope>NUCLEOTIDE SEQUENCE [LARGE SCALE GENOMIC DNA]</scope>
    <source>
        <strain evidence="2 3">SSH23</strain>
    </source>
</reference>
<dbReference type="PANTHER" id="PTHR40086">
    <property type="entry name" value="PHOSPHOTRANSFERASE YTMP-RELATED"/>
    <property type="match status" value="1"/>
</dbReference>
<accession>A0A5C8Z771</accession>
<protein>
    <submittedName>
        <fullName evidence="2">Phosphotransferase</fullName>
    </submittedName>
</protein>
<keyword evidence="2" id="KW-0808">Transferase</keyword>
<dbReference type="Pfam" id="PF01636">
    <property type="entry name" value="APH"/>
    <property type="match status" value="1"/>
</dbReference>
<dbReference type="OrthoDB" id="179763at2"/>
<dbReference type="Gene3D" id="3.30.200.20">
    <property type="entry name" value="Phosphorylase Kinase, domain 1"/>
    <property type="match status" value="1"/>
</dbReference>
<dbReference type="InterPro" id="IPR052077">
    <property type="entry name" value="CcrZ_PhaseVar_Mediator"/>
</dbReference>